<evidence type="ECO:0000256" key="2">
    <source>
        <dbReference type="ARBA" id="ARBA00022737"/>
    </source>
</evidence>
<dbReference type="SUPFAM" id="SSF51126">
    <property type="entry name" value="Pectin lyase-like"/>
    <property type="match status" value="2"/>
</dbReference>
<organism evidence="8 9">
    <name type="scientific">Heterorhabditis bacteriophora</name>
    <name type="common">Entomopathogenic nematode worm</name>
    <dbReference type="NCBI Taxonomy" id="37862"/>
    <lineage>
        <taxon>Eukaryota</taxon>
        <taxon>Metazoa</taxon>
        <taxon>Ecdysozoa</taxon>
        <taxon>Nematoda</taxon>
        <taxon>Chromadorea</taxon>
        <taxon>Rhabditida</taxon>
        <taxon>Rhabditina</taxon>
        <taxon>Rhabditomorpha</taxon>
        <taxon>Strongyloidea</taxon>
        <taxon>Heterorhabditidae</taxon>
        <taxon>Heterorhabditis</taxon>
    </lineage>
</organism>
<evidence type="ECO:0000256" key="5">
    <source>
        <dbReference type="PROSITE-ProRule" id="PRU00196"/>
    </source>
</evidence>
<dbReference type="AlphaFoldDB" id="A0A1I7XKT6"/>
<dbReference type="Pfam" id="PF13229">
    <property type="entry name" value="Beta_helix"/>
    <property type="match status" value="1"/>
</dbReference>
<evidence type="ECO:0000256" key="3">
    <source>
        <dbReference type="ARBA" id="ARBA00023157"/>
    </source>
</evidence>
<dbReference type="InterPro" id="IPR012334">
    <property type="entry name" value="Pectin_lyas_fold"/>
</dbReference>
<keyword evidence="2" id="KW-0677">Repeat</keyword>
<dbReference type="InterPro" id="IPR053243">
    <property type="entry name" value="SJ_maturation_regulator"/>
</dbReference>
<dbReference type="SMART" id="SM00202">
    <property type="entry name" value="SR"/>
    <property type="match status" value="1"/>
</dbReference>
<feature type="chain" id="PRO_5009311266" evidence="6">
    <location>
        <begin position="20"/>
        <end position="939"/>
    </location>
</feature>
<dbReference type="SUPFAM" id="SSF56487">
    <property type="entry name" value="SRCR-like"/>
    <property type="match status" value="1"/>
</dbReference>
<keyword evidence="1 6" id="KW-0732">Signal</keyword>
<keyword evidence="8" id="KW-1185">Reference proteome</keyword>
<dbReference type="GO" id="GO:0045217">
    <property type="term" value="P:cell-cell junction maintenance"/>
    <property type="evidence" value="ECO:0007669"/>
    <property type="project" value="TreeGrafter"/>
</dbReference>
<keyword evidence="4" id="KW-0325">Glycoprotein</keyword>
<feature type="domain" description="SRCR" evidence="7">
    <location>
        <begin position="121"/>
        <end position="204"/>
    </location>
</feature>
<dbReference type="InterPro" id="IPR011050">
    <property type="entry name" value="Pectin_lyase_fold/virulence"/>
</dbReference>
<dbReference type="PANTHER" id="PTHR47653:SF1">
    <property type="entry name" value="DELETED IN MALIGNANT BRAIN TUMORS 1 PROTEIN"/>
    <property type="match status" value="1"/>
</dbReference>
<dbReference type="Proteomes" id="UP000095283">
    <property type="component" value="Unplaced"/>
</dbReference>
<evidence type="ECO:0000259" key="7">
    <source>
        <dbReference type="PROSITE" id="PS50287"/>
    </source>
</evidence>
<dbReference type="GO" id="GO:0016020">
    <property type="term" value="C:membrane"/>
    <property type="evidence" value="ECO:0007669"/>
    <property type="project" value="InterPro"/>
</dbReference>
<sequence length="939" mass="106015">MLLIVFLLYLSHLYGTVEPQGQAVLDPGLIPLRQPIKNILGGVYSNNVTLFFRNSPYRVMSEITVEVGATLTIETGVQMYFDTGIGLKVKGAIHAIGNEFAHIQFLPYQQQLNYDNLFPDFRLIDGPSVRQGRLQVRFRDRWRSVCTMVTNWTSVDTSTACRSMGYSDGGAKSLWDCPGLSETNRIRLSENLCQGEDDLGIVCWGPPSFQGWAKHWKGLQIFNSPFTYVNADPDLVSVQKESKSRLEFIDILYAGYDEMTKNVTAALWIEGVAPIMNGLRIERSARDGMYIYEPSGPILIANSTFSWNRGHGIAVDNTTDGRVFINMTRIENNYGDGVWYRQKTGTNLLTHGIRVKRELGIYDEEKPRADICLTHIVPSNLFFPHLFSIHLSNGTLVDPSLPHSCWISISLPPRLPYTYSLQFLSIRNRNSRDTSTHLIVCDATDDSHACALERHRIPIIDGIYPQSISIKSSGLPIYLALDHQIVGHNVGYVAGNVDVLFRVHASVMDKAYYGLNITNSVINNNTGNGIYCTDIRERTALSNVTLNQNQGMAGFLVKDGAADIWLNDTRIQDNWGDGMNISYAGGSVTVNGTRIERNKWRGAAFHFNDSSPFISLYQEIIFKGKPSNNIFYLPTIVSDNEWGGILIGNFCLPASRRIEPKVLINWIELLHNSYHPALEIHSCQSQDISRTIVDVTGNRIEGNKGMGLRMAPSVNVHALISSNQFLNNNDTALFIKNSEYPQLSILGANVTISKNSFKFNRGKYIISIGLNEDAPEQKLTFNQQNEVGFLVKEKSKEQKVYTLLKIFLFHKKQKHRRKLKACCSDRLHTSNVIIHRNCFKNAQAEFEIGTELAAHAKWIDARENNWGTPSIPQFMRKIFDQFNRYSLAAIEVDPFAAVCNQRNPHITRIQEYFREFRLDSEPFILGGTIYENHDLAPGR</sequence>
<dbReference type="InterPro" id="IPR001190">
    <property type="entry name" value="SRCR"/>
</dbReference>
<evidence type="ECO:0000313" key="9">
    <source>
        <dbReference type="WBParaSite" id="Hba_18114"/>
    </source>
</evidence>
<reference evidence="9" key="1">
    <citation type="submission" date="2016-11" db="UniProtKB">
        <authorList>
            <consortium name="WormBaseParasite"/>
        </authorList>
    </citation>
    <scope>IDENTIFICATION</scope>
</reference>
<dbReference type="SMART" id="SM00710">
    <property type="entry name" value="PbH1"/>
    <property type="match status" value="10"/>
</dbReference>
<proteinExistence type="predicted"/>
<keyword evidence="3" id="KW-1015">Disulfide bond</keyword>
<dbReference type="Gene3D" id="2.160.20.10">
    <property type="entry name" value="Single-stranded right-handed beta-helix, Pectin lyase-like"/>
    <property type="match status" value="2"/>
</dbReference>
<dbReference type="Gene3D" id="3.10.250.10">
    <property type="entry name" value="SRCR-like domain"/>
    <property type="match status" value="1"/>
</dbReference>
<name>A0A1I7XKT6_HETBA</name>
<comment type="caution">
    <text evidence="5">Lacks conserved residue(s) required for the propagation of feature annotation.</text>
</comment>
<evidence type="ECO:0000256" key="4">
    <source>
        <dbReference type="ARBA" id="ARBA00023180"/>
    </source>
</evidence>
<evidence type="ECO:0000313" key="8">
    <source>
        <dbReference type="Proteomes" id="UP000095283"/>
    </source>
</evidence>
<evidence type="ECO:0000256" key="1">
    <source>
        <dbReference type="ARBA" id="ARBA00022729"/>
    </source>
</evidence>
<dbReference type="InterPro" id="IPR036772">
    <property type="entry name" value="SRCR-like_dom_sf"/>
</dbReference>
<dbReference type="PANTHER" id="PTHR47653">
    <property type="entry name" value="PROTEIN BARK BEETLE"/>
    <property type="match status" value="1"/>
</dbReference>
<dbReference type="PROSITE" id="PS50287">
    <property type="entry name" value="SRCR_2"/>
    <property type="match status" value="1"/>
</dbReference>
<accession>A0A1I7XKT6</accession>
<feature type="signal peptide" evidence="6">
    <location>
        <begin position="1"/>
        <end position="19"/>
    </location>
</feature>
<dbReference type="InterPro" id="IPR006626">
    <property type="entry name" value="PbH1"/>
</dbReference>
<dbReference type="InterPro" id="IPR039448">
    <property type="entry name" value="Beta_helix"/>
</dbReference>
<protein>
    <submittedName>
        <fullName evidence="9">SRCR domain-containing protein</fullName>
    </submittedName>
</protein>
<dbReference type="WBParaSite" id="Hba_18114">
    <property type="protein sequence ID" value="Hba_18114"/>
    <property type="gene ID" value="Hba_18114"/>
</dbReference>
<dbReference type="Pfam" id="PF00530">
    <property type="entry name" value="SRCR"/>
    <property type="match status" value="1"/>
</dbReference>
<evidence type="ECO:0000256" key="6">
    <source>
        <dbReference type="SAM" id="SignalP"/>
    </source>
</evidence>